<comment type="caution">
    <text evidence="1">The sequence shown here is derived from an EMBL/GenBank/DDBJ whole genome shotgun (WGS) entry which is preliminary data.</text>
</comment>
<dbReference type="HOGENOM" id="CLU_2511891_0_0_6"/>
<dbReference type="RefSeq" id="WP_038224299.1">
    <property type="nucleotide sequence ID" value="NZ_CAWLWD010000186.1"/>
</dbReference>
<dbReference type="Proteomes" id="UP000028487">
    <property type="component" value="Unassembled WGS sequence"/>
</dbReference>
<evidence type="ECO:0000313" key="1">
    <source>
        <dbReference type="EMBL" id="CDH01570.1"/>
    </source>
</evidence>
<name>A0A077NRU5_XENBV</name>
<reference evidence="1" key="1">
    <citation type="submission" date="2013-07" db="EMBL/GenBank/DDBJ databases">
        <title>Sub-species coevolution in mutualistic symbiosis.</title>
        <authorList>
            <person name="Murfin K."/>
            <person name="Klassen J."/>
            <person name="Lee M."/>
            <person name="Forst S."/>
            <person name="Stock P."/>
            <person name="Goodrich-Blair H."/>
        </authorList>
    </citation>
    <scope>NUCLEOTIDE SEQUENCE [LARGE SCALE GENOMIC DNA]</scope>
    <source>
        <strain evidence="1">Feltiae Moldova</strain>
    </source>
</reference>
<proteinExistence type="predicted"/>
<accession>A0A077NRU5</accession>
<dbReference type="AlphaFoldDB" id="A0A077NRU5"/>
<protein>
    <submittedName>
        <fullName evidence="1">Uncharacterized protein</fullName>
    </submittedName>
</protein>
<gene>
    <name evidence="1" type="ORF">XBFM1_2200050</name>
</gene>
<sequence>MEKSGKISQKFIKPIKDHANINIEAEHGILTRELFHEIPVVRQDQLKSMIANTWLFVELYDNFHSAVWNYYSDESKPLLRRLSNI</sequence>
<dbReference type="EMBL" id="CBSV010000136">
    <property type="protein sequence ID" value="CDH01570.1"/>
    <property type="molecule type" value="Genomic_DNA"/>
</dbReference>
<organism evidence="1">
    <name type="scientific">Xenorhabdus bovienii str. feltiae Moldova</name>
    <dbReference type="NCBI Taxonomy" id="1398200"/>
    <lineage>
        <taxon>Bacteria</taxon>
        <taxon>Pseudomonadati</taxon>
        <taxon>Pseudomonadota</taxon>
        <taxon>Gammaproteobacteria</taxon>
        <taxon>Enterobacterales</taxon>
        <taxon>Morganellaceae</taxon>
        <taxon>Xenorhabdus</taxon>
    </lineage>
</organism>